<dbReference type="GO" id="GO:0005524">
    <property type="term" value="F:ATP binding"/>
    <property type="evidence" value="ECO:0007669"/>
    <property type="project" value="InterPro"/>
</dbReference>
<evidence type="ECO:0000259" key="1">
    <source>
        <dbReference type="Pfam" id="PF01695"/>
    </source>
</evidence>
<comment type="caution">
    <text evidence="2">The sequence shown here is derived from an EMBL/GenBank/DDBJ whole genome shotgun (WGS) entry which is preliminary data.</text>
</comment>
<organism evidence="2 3">
    <name type="scientific">Mycoplasmopsis mustelae</name>
    <dbReference type="NCBI Taxonomy" id="171289"/>
    <lineage>
        <taxon>Bacteria</taxon>
        <taxon>Bacillati</taxon>
        <taxon>Mycoplasmatota</taxon>
        <taxon>Mycoplasmoidales</taxon>
        <taxon>Metamycoplasmataceae</taxon>
        <taxon>Mycoplasmopsis</taxon>
    </lineage>
</organism>
<dbReference type="Pfam" id="PF01695">
    <property type="entry name" value="IstB_IS21"/>
    <property type="match status" value="1"/>
</dbReference>
<dbReference type="InterPro" id="IPR027417">
    <property type="entry name" value="P-loop_NTPase"/>
</dbReference>
<evidence type="ECO:0000313" key="3">
    <source>
        <dbReference type="Proteomes" id="UP000295757"/>
    </source>
</evidence>
<sequence>MNIETKNIKSFHNPKISFKKIPKKEAVIKKVRENEILRPILEKLEFTDQEIMDSFANLVDYVNEVKNSENELFLTNIKRGYNDQIIFSKYLNPNSPHANEFKIANNLKLKYITSTTTKKLLNEIQSNSNSESGFRDLMQANNLKLIFNNQFKNFTLVGSSTSSRSLMLSALANQIATMDKTVAYLNINDLDTEIKSYLNKSNTQLEIRELIDSMLKLDVIILDEFGYKKFSNWFLEIFLDPLLSECIINKKTVIFGSYYRAFILFKHYFFRESKSNNPEKFEKNTMHQKLITNFKKIMCSYTDEYLDRTFANEVWIGNKEDR</sequence>
<dbReference type="Gene3D" id="3.40.50.300">
    <property type="entry name" value="P-loop containing nucleotide triphosphate hydrolases"/>
    <property type="match status" value="1"/>
</dbReference>
<dbReference type="SUPFAM" id="SSF52540">
    <property type="entry name" value="P-loop containing nucleoside triphosphate hydrolases"/>
    <property type="match status" value="1"/>
</dbReference>
<gene>
    <name evidence="2" type="ORF">BCF59_0621</name>
</gene>
<dbReference type="RefSeq" id="WP_134111111.1">
    <property type="nucleotide sequence ID" value="NZ_SOCN01000003.1"/>
</dbReference>
<feature type="domain" description="IstB-like ATP-binding" evidence="1">
    <location>
        <begin position="117"/>
        <end position="240"/>
    </location>
</feature>
<accession>A0A4R7UD32</accession>
<name>A0A4R7UD32_9BACT</name>
<dbReference type="InterPro" id="IPR002611">
    <property type="entry name" value="IstB_ATP-bd"/>
</dbReference>
<dbReference type="AlphaFoldDB" id="A0A4R7UD32"/>
<keyword evidence="3" id="KW-1185">Reference proteome</keyword>
<dbReference type="EMBL" id="SOCN01000003">
    <property type="protein sequence ID" value="TDV23275.1"/>
    <property type="molecule type" value="Genomic_DNA"/>
</dbReference>
<evidence type="ECO:0000313" key="2">
    <source>
        <dbReference type="EMBL" id="TDV23275.1"/>
    </source>
</evidence>
<dbReference type="Proteomes" id="UP000295757">
    <property type="component" value="Unassembled WGS sequence"/>
</dbReference>
<reference evidence="2 3" key="1">
    <citation type="submission" date="2019-03" db="EMBL/GenBank/DDBJ databases">
        <title>Genomic Encyclopedia of Archaeal and Bacterial Type Strains, Phase II (KMG-II): from individual species to whole genera.</title>
        <authorList>
            <person name="Goeker M."/>
        </authorList>
    </citation>
    <scope>NUCLEOTIDE SEQUENCE [LARGE SCALE GENOMIC DNA]</scope>
    <source>
        <strain evidence="2 3">ATCC 35214</strain>
    </source>
</reference>
<proteinExistence type="predicted"/>
<protein>
    <submittedName>
        <fullName evidence="2">Primosomal protein DnaI</fullName>
    </submittedName>
</protein>
<dbReference type="OrthoDB" id="399027at2"/>